<reference evidence="2" key="1">
    <citation type="journal article" date="2020" name="Stud. Mycol.">
        <title>101 Dothideomycetes genomes: a test case for predicting lifestyles and emergence of pathogens.</title>
        <authorList>
            <person name="Haridas S."/>
            <person name="Albert R."/>
            <person name="Binder M."/>
            <person name="Bloem J."/>
            <person name="Labutti K."/>
            <person name="Salamov A."/>
            <person name="Andreopoulos B."/>
            <person name="Baker S."/>
            <person name="Barry K."/>
            <person name="Bills G."/>
            <person name="Bluhm B."/>
            <person name="Cannon C."/>
            <person name="Castanera R."/>
            <person name="Culley D."/>
            <person name="Daum C."/>
            <person name="Ezra D."/>
            <person name="Gonzalez J."/>
            <person name="Henrissat B."/>
            <person name="Kuo A."/>
            <person name="Liang C."/>
            <person name="Lipzen A."/>
            <person name="Lutzoni F."/>
            <person name="Magnuson J."/>
            <person name="Mondo S."/>
            <person name="Nolan M."/>
            <person name="Ohm R."/>
            <person name="Pangilinan J."/>
            <person name="Park H.-J."/>
            <person name="Ramirez L."/>
            <person name="Alfaro M."/>
            <person name="Sun H."/>
            <person name="Tritt A."/>
            <person name="Yoshinaga Y."/>
            <person name="Zwiers L.-H."/>
            <person name="Turgeon B."/>
            <person name="Goodwin S."/>
            <person name="Spatafora J."/>
            <person name="Crous P."/>
            <person name="Grigoriev I."/>
        </authorList>
    </citation>
    <scope>NUCLEOTIDE SEQUENCE</scope>
    <source>
        <strain evidence="2">ATCC 74209</strain>
    </source>
</reference>
<dbReference type="EMBL" id="ML994230">
    <property type="protein sequence ID" value="KAF2197478.1"/>
    <property type="molecule type" value="Genomic_DNA"/>
</dbReference>
<gene>
    <name evidence="2" type="ORF">GQ43DRAFT_202810</name>
</gene>
<evidence type="ECO:0000313" key="3">
    <source>
        <dbReference type="Proteomes" id="UP000799536"/>
    </source>
</evidence>
<evidence type="ECO:0000256" key="1">
    <source>
        <dbReference type="SAM" id="SignalP"/>
    </source>
</evidence>
<keyword evidence="3" id="KW-1185">Reference proteome</keyword>
<organism evidence="2 3">
    <name type="scientific">Delitschia confertaspora ATCC 74209</name>
    <dbReference type="NCBI Taxonomy" id="1513339"/>
    <lineage>
        <taxon>Eukaryota</taxon>
        <taxon>Fungi</taxon>
        <taxon>Dikarya</taxon>
        <taxon>Ascomycota</taxon>
        <taxon>Pezizomycotina</taxon>
        <taxon>Dothideomycetes</taxon>
        <taxon>Pleosporomycetidae</taxon>
        <taxon>Pleosporales</taxon>
        <taxon>Delitschiaceae</taxon>
        <taxon>Delitschia</taxon>
    </lineage>
</organism>
<accession>A0A9P4JDP4</accession>
<evidence type="ECO:0008006" key="4">
    <source>
        <dbReference type="Google" id="ProtNLM"/>
    </source>
</evidence>
<evidence type="ECO:0000313" key="2">
    <source>
        <dbReference type="EMBL" id="KAF2197478.1"/>
    </source>
</evidence>
<name>A0A9P4JDP4_9PLEO</name>
<feature type="chain" id="PRO_5040352028" description="Ubiquitin 3 binding protein But2 C-terminal domain-containing protein" evidence="1">
    <location>
        <begin position="19"/>
        <end position="238"/>
    </location>
</feature>
<feature type="signal peptide" evidence="1">
    <location>
        <begin position="1"/>
        <end position="18"/>
    </location>
</feature>
<dbReference type="Proteomes" id="UP000799536">
    <property type="component" value="Unassembled WGS sequence"/>
</dbReference>
<sequence>MVSQFFISMLALASTTLALPQQHSVYTNKPSIHKVLSNDNHNGQPGIHKILRHDNRNTQPSVHHLFPLETPYNDPTYLADSNHNTQPVFPKILITRDSQKICNDMHLPSTSTFVEGVIGICHLWFHPNEEIEPRDSVWVRHKTPLKGHATLPLHDGTSQNWLYKIEVGYNGSDDEIEEDECQTKFQWIVLNGTLGETYCEVQETGEWLFMGGFARTSQKEHGFTNYRVERMTGEPFGS</sequence>
<comment type="caution">
    <text evidence="2">The sequence shown here is derived from an EMBL/GenBank/DDBJ whole genome shotgun (WGS) entry which is preliminary data.</text>
</comment>
<keyword evidence="1" id="KW-0732">Signal</keyword>
<proteinExistence type="predicted"/>
<protein>
    <recommendedName>
        <fullName evidence="4">Ubiquitin 3 binding protein But2 C-terminal domain-containing protein</fullName>
    </recommendedName>
</protein>
<dbReference type="AlphaFoldDB" id="A0A9P4JDP4"/>